<reference evidence="4" key="1">
    <citation type="submission" date="2021-03" db="EMBL/GenBank/DDBJ databases">
        <authorList>
            <person name="Tagirdzhanova G."/>
        </authorList>
    </citation>
    <scope>NUCLEOTIDE SEQUENCE</scope>
</reference>
<comment type="caution">
    <text evidence="4">The sequence shown here is derived from an EMBL/GenBank/DDBJ whole genome shotgun (WGS) entry which is preliminary data.</text>
</comment>
<dbReference type="Proteomes" id="UP000664521">
    <property type="component" value="Unassembled WGS sequence"/>
</dbReference>
<evidence type="ECO:0000256" key="3">
    <source>
        <dbReference type="SAM" id="MobiDB-lite"/>
    </source>
</evidence>
<dbReference type="EMBL" id="CAJPDS010000007">
    <property type="protein sequence ID" value="CAF9908924.1"/>
    <property type="molecule type" value="Genomic_DNA"/>
</dbReference>
<feature type="coiled-coil region" evidence="2">
    <location>
        <begin position="239"/>
        <end position="266"/>
    </location>
</feature>
<dbReference type="AlphaFoldDB" id="A0A8H3EPD1"/>
<feature type="compositionally biased region" description="Polar residues" evidence="3">
    <location>
        <begin position="428"/>
        <end position="440"/>
    </location>
</feature>
<evidence type="ECO:0000256" key="1">
    <source>
        <dbReference type="ARBA" id="ARBA00061469"/>
    </source>
</evidence>
<dbReference type="GO" id="GO:0045721">
    <property type="term" value="P:negative regulation of gluconeogenesis"/>
    <property type="evidence" value="ECO:0007669"/>
    <property type="project" value="TreeGrafter"/>
</dbReference>
<gene>
    <name evidence="4" type="ORF">HETSPECPRED_008769</name>
</gene>
<comment type="similarity">
    <text evidence="1">Belongs to the GID4/VID24 family.</text>
</comment>
<dbReference type="PANTHER" id="PTHR14534">
    <property type="entry name" value="VACUOLAR IMPORT AND DEGRADATION PROTEIN 24"/>
    <property type="match status" value="1"/>
</dbReference>
<dbReference type="PANTHER" id="PTHR14534:SF3">
    <property type="entry name" value="GID COMPLEX SUBUNIT 4 HOMOLOG"/>
    <property type="match status" value="1"/>
</dbReference>
<feature type="compositionally biased region" description="Polar residues" evidence="3">
    <location>
        <begin position="386"/>
        <end position="397"/>
    </location>
</feature>
<evidence type="ECO:0000313" key="5">
    <source>
        <dbReference type="Proteomes" id="UP000664521"/>
    </source>
</evidence>
<evidence type="ECO:0000256" key="2">
    <source>
        <dbReference type="SAM" id="Coils"/>
    </source>
</evidence>
<name>A0A8H3EPD1_9LECA</name>
<keyword evidence="5" id="KW-1185">Reference proteome</keyword>
<organism evidence="4 5">
    <name type="scientific">Heterodermia speciosa</name>
    <dbReference type="NCBI Taxonomy" id="116794"/>
    <lineage>
        <taxon>Eukaryota</taxon>
        <taxon>Fungi</taxon>
        <taxon>Dikarya</taxon>
        <taxon>Ascomycota</taxon>
        <taxon>Pezizomycotina</taxon>
        <taxon>Lecanoromycetes</taxon>
        <taxon>OSLEUM clade</taxon>
        <taxon>Lecanoromycetidae</taxon>
        <taxon>Caliciales</taxon>
        <taxon>Physciaceae</taxon>
        <taxon>Heterodermia</taxon>
    </lineage>
</organism>
<protein>
    <recommendedName>
        <fullName evidence="6">Vacuolar import and degradation protein-domain-containing protein</fullName>
    </recommendedName>
</protein>
<feature type="compositionally biased region" description="Basic and acidic residues" evidence="3">
    <location>
        <begin position="446"/>
        <end position="455"/>
    </location>
</feature>
<dbReference type="GO" id="GO:0043161">
    <property type="term" value="P:proteasome-mediated ubiquitin-dependent protein catabolic process"/>
    <property type="evidence" value="ECO:0007669"/>
    <property type="project" value="TreeGrafter"/>
</dbReference>
<keyword evidence="2" id="KW-0175">Coiled coil</keyword>
<accession>A0A8H3EPD1</accession>
<dbReference type="GO" id="GO:0005773">
    <property type="term" value="C:vacuole"/>
    <property type="evidence" value="ECO:0007669"/>
    <property type="project" value="GOC"/>
</dbReference>
<dbReference type="OrthoDB" id="62at2759"/>
<dbReference type="GO" id="GO:0034657">
    <property type="term" value="C:GID complex"/>
    <property type="evidence" value="ECO:0007669"/>
    <property type="project" value="TreeGrafter"/>
</dbReference>
<feature type="region of interest" description="Disordered" evidence="3">
    <location>
        <begin position="60"/>
        <end position="94"/>
    </location>
</feature>
<proteinExistence type="inferred from homology"/>
<dbReference type="GO" id="GO:0006623">
    <property type="term" value="P:protein targeting to vacuole"/>
    <property type="evidence" value="ECO:0007669"/>
    <property type="project" value="TreeGrafter"/>
</dbReference>
<feature type="region of interest" description="Disordered" evidence="3">
    <location>
        <begin position="386"/>
        <end position="455"/>
    </location>
</feature>
<evidence type="ECO:0000313" key="4">
    <source>
        <dbReference type="EMBL" id="CAF9908924.1"/>
    </source>
</evidence>
<dbReference type="Pfam" id="PF09783">
    <property type="entry name" value="Vac_ImportDeg"/>
    <property type="match status" value="1"/>
</dbReference>
<evidence type="ECO:0008006" key="6">
    <source>
        <dbReference type="Google" id="ProtNLM"/>
    </source>
</evidence>
<dbReference type="GO" id="GO:0007039">
    <property type="term" value="P:protein catabolic process in the vacuole"/>
    <property type="evidence" value="ECO:0007669"/>
    <property type="project" value="TreeGrafter"/>
</dbReference>
<sequence length="623" mass="70629">MPPANSPTETPLDDPSVVAASPYLDQLAQLASPVPNLAATLSTPAEQDAEDDNVSFLRTRLPTPPLQADPRENQRLRQTPMPHTSTPPPLRGQVIPRTDAEHRQMRRAVAATAQAAARYSQDRVSIVEPTYADRISQQPSQGYLGWAPGSSDDDDEELITEFRYRDEGSSQFYNEWSSRMRELRRAQSSRRELSQLLDQVTHSQDELDSYLRASRDSIQNEQASAQARNHLPALPQYLLDRERAAIEDAENARRRYQRNHDRATMILEQRRRQQLLSEVQQRASRVPNEDTRQAYENAVASSVSVSKTLEETIKYLGRIRTCITQSEQVYAAHDAGLITQEYSHDWNDFMFHRSSINPPPVTSWFMPGGVLSGSQHAAGASCLQMPHNSNRAVNGTDGSSSARRRARGARSDQEELFLSYSSPVPAGSSRNSQPYSTSAPPGSRPRPNEGEERWPVKVSIHSVDYSTMTLSGTMEAFNVPDKSSPTQESSITTFLEGEIIDFNIHTLETETFNANARVDAIYWRKLEPFKHFTEKEMIKSLVSKRWLNDEFSRKWILMRWKEKCFVKPSDAQSSLTISGFYYVSLRREDGHVEGLYYDPSSTPYQYLSLMPEGMRTFPTFSFT</sequence>
<dbReference type="InterPro" id="IPR018618">
    <property type="entry name" value="GID4/10-like"/>
</dbReference>